<dbReference type="EMBL" id="BART01034639">
    <property type="protein sequence ID" value="GAH06498.1"/>
    <property type="molecule type" value="Genomic_DNA"/>
</dbReference>
<dbReference type="Gene3D" id="2.60.40.10">
    <property type="entry name" value="Immunoglobulins"/>
    <property type="match status" value="1"/>
</dbReference>
<dbReference type="InterPro" id="IPR003961">
    <property type="entry name" value="FN3_dom"/>
</dbReference>
<dbReference type="SUPFAM" id="SSF49265">
    <property type="entry name" value="Fibronectin type III"/>
    <property type="match status" value="1"/>
</dbReference>
<feature type="non-terminal residue" evidence="1">
    <location>
        <position position="115"/>
    </location>
</feature>
<accession>X1ECV9</accession>
<dbReference type="InterPro" id="IPR013783">
    <property type="entry name" value="Ig-like_fold"/>
</dbReference>
<evidence type="ECO:0000313" key="1">
    <source>
        <dbReference type="EMBL" id="GAH06498.1"/>
    </source>
</evidence>
<dbReference type="CDD" id="cd00063">
    <property type="entry name" value="FN3"/>
    <property type="match status" value="1"/>
</dbReference>
<protein>
    <recommendedName>
        <fullName evidence="2">Fibronectin type-III domain-containing protein</fullName>
    </recommendedName>
</protein>
<comment type="caution">
    <text evidence="1">The sequence shown here is derived from an EMBL/GenBank/DDBJ whole genome shotgun (WGS) entry which is preliminary data.</text>
</comment>
<gene>
    <name evidence="1" type="ORF">S01H4_59135</name>
</gene>
<organism evidence="1">
    <name type="scientific">marine sediment metagenome</name>
    <dbReference type="NCBI Taxonomy" id="412755"/>
    <lineage>
        <taxon>unclassified sequences</taxon>
        <taxon>metagenomes</taxon>
        <taxon>ecological metagenomes</taxon>
    </lineage>
</organism>
<reference evidence="1" key="1">
    <citation type="journal article" date="2014" name="Front. Microbiol.">
        <title>High frequency of phylogenetically diverse reductive dehalogenase-homologous genes in deep subseafloor sedimentary metagenomes.</title>
        <authorList>
            <person name="Kawai M."/>
            <person name="Futagami T."/>
            <person name="Toyoda A."/>
            <person name="Takaki Y."/>
            <person name="Nishi S."/>
            <person name="Hori S."/>
            <person name="Arai W."/>
            <person name="Tsubouchi T."/>
            <person name="Morono Y."/>
            <person name="Uchiyama I."/>
            <person name="Ito T."/>
            <person name="Fujiyama A."/>
            <person name="Inagaki F."/>
            <person name="Takami H."/>
        </authorList>
    </citation>
    <scope>NUCLEOTIDE SEQUENCE</scope>
    <source>
        <strain evidence="1">Expedition CK06-06</strain>
    </source>
</reference>
<evidence type="ECO:0008006" key="2">
    <source>
        <dbReference type="Google" id="ProtNLM"/>
    </source>
</evidence>
<name>X1ECV9_9ZZZZ</name>
<dbReference type="AlphaFoldDB" id="X1ECV9"/>
<sequence length="115" mass="12992">MSVISYDICRQIIKVTEYSITDLSPGTYNFYVKAFNINGEVDSNTIKVIVKFHILIEGNVDFHETAIYLNLTGDGSLNDPYVIENYEISAVRESGVTIKNTNLHFIIRNVIVSDI</sequence>
<dbReference type="InterPro" id="IPR036116">
    <property type="entry name" value="FN3_sf"/>
</dbReference>
<proteinExistence type="predicted"/>